<sequence>MLTLFLETCYIDIPPLKEAALSKSEKEIIEKTIDFVF</sequence>
<proteinExistence type="predicted"/>
<reference evidence="1" key="1">
    <citation type="submission" date="2015-02" db="EMBL/GenBank/DDBJ databases">
        <title>Genome Assembly of Bacillaceae bacterium MTCC 8252.</title>
        <authorList>
            <person name="Verma A."/>
            <person name="Khatri I."/>
            <person name="Mual P."/>
            <person name="Subramanian S."/>
            <person name="Krishnamurthi S."/>
        </authorList>
    </citation>
    <scope>NUCLEOTIDE SEQUENCE [LARGE SCALE GENOMIC DNA]</scope>
    <source>
        <strain evidence="1">MTCC 8252</strain>
    </source>
</reference>
<gene>
    <name evidence="1" type="ORF">QY95_02960</name>
</gene>
<keyword evidence="2" id="KW-1185">Reference proteome</keyword>
<dbReference type="EMBL" id="JWIR02000058">
    <property type="protein sequence ID" value="KKB36886.1"/>
    <property type="molecule type" value="Genomic_DNA"/>
</dbReference>
<comment type="caution">
    <text evidence="1">The sequence shown here is derived from an EMBL/GenBank/DDBJ whole genome shotgun (WGS) entry which is preliminary data.</text>
</comment>
<organism evidence="1 2">
    <name type="scientific">Bacillus thermotolerans</name>
    <name type="common">Quasibacillus thermotolerans</name>
    <dbReference type="NCBI Taxonomy" id="1221996"/>
    <lineage>
        <taxon>Bacteria</taxon>
        <taxon>Bacillati</taxon>
        <taxon>Bacillota</taxon>
        <taxon>Bacilli</taxon>
        <taxon>Bacillales</taxon>
        <taxon>Bacillaceae</taxon>
        <taxon>Bacillus</taxon>
    </lineage>
</organism>
<evidence type="ECO:0000313" key="1">
    <source>
        <dbReference type="EMBL" id="KKB36886.1"/>
    </source>
</evidence>
<accession>A0A0F5HUC0</accession>
<name>A0A0F5HUC0_BACTR</name>
<dbReference type="AlphaFoldDB" id="A0A0F5HUC0"/>
<dbReference type="Proteomes" id="UP000031563">
    <property type="component" value="Unassembled WGS sequence"/>
</dbReference>
<protein>
    <submittedName>
        <fullName evidence="1">Uncharacterized protein</fullName>
    </submittedName>
</protein>
<evidence type="ECO:0000313" key="2">
    <source>
        <dbReference type="Proteomes" id="UP000031563"/>
    </source>
</evidence>